<dbReference type="CDD" id="cd10017">
    <property type="entry name" value="B3_DNA"/>
    <property type="match status" value="2"/>
</dbReference>
<evidence type="ECO:0000313" key="7">
    <source>
        <dbReference type="Proteomes" id="UP000694864"/>
    </source>
</evidence>
<reference evidence="7" key="1">
    <citation type="journal article" date="2014" name="Nat. Commun.">
        <title>The emerging biofuel crop Camelina sativa retains a highly undifferentiated hexaploid genome structure.</title>
        <authorList>
            <person name="Kagale S."/>
            <person name="Koh C."/>
            <person name="Nixon J."/>
            <person name="Bollina V."/>
            <person name="Clarke W.E."/>
            <person name="Tuteja R."/>
            <person name="Spillane C."/>
            <person name="Robinson S.J."/>
            <person name="Links M.G."/>
            <person name="Clarke C."/>
            <person name="Higgins E.E."/>
            <person name="Huebert T."/>
            <person name="Sharpe A.G."/>
            <person name="Parkin I.A."/>
        </authorList>
    </citation>
    <scope>NUCLEOTIDE SEQUENCE [LARGE SCALE GENOMIC DNA]</scope>
    <source>
        <strain evidence="7">cv. DH55</strain>
    </source>
</reference>
<feature type="domain" description="TF-B3" evidence="6">
    <location>
        <begin position="19"/>
        <end position="114"/>
    </location>
</feature>
<organism evidence="7 8">
    <name type="scientific">Camelina sativa</name>
    <name type="common">False flax</name>
    <name type="synonym">Myagrum sativum</name>
    <dbReference type="NCBI Taxonomy" id="90675"/>
    <lineage>
        <taxon>Eukaryota</taxon>
        <taxon>Viridiplantae</taxon>
        <taxon>Streptophyta</taxon>
        <taxon>Embryophyta</taxon>
        <taxon>Tracheophyta</taxon>
        <taxon>Spermatophyta</taxon>
        <taxon>Magnoliopsida</taxon>
        <taxon>eudicotyledons</taxon>
        <taxon>Gunneridae</taxon>
        <taxon>Pentapetalae</taxon>
        <taxon>rosids</taxon>
        <taxon>malvids</taxon>
        <taxon>Brassicales</taxon>
        <taxon>Brassicaceae</taxon>
        <taxon>Camelineae</taxon>
        <taxon>Camelina</taxon>
    </lineage>
</organism>
<proteinExistence type="predicted"/>
<dbReference type="GeneID" id="104708139"/>
<evidence type="ECO:0000256" key="5">
    <source>
        <dbReference type="ARBA" id="ARBA00023242"/>
    </source>
</evidence>
<dbReference type="InterPro" id="IPR015300">
    <property type="entry name" value="DNA-bd_pseudobarrel_sf"/>
</dbReference>
<name>A0ABM1QCY9_CAMSA</name>
<dbReference type="InterPro" id="IPR050655">
    <property type="entry name" value="Plant_B3_domain"/>
</dbReference>
<dbReference type="Proteomes" id="UP000694864">
    <property type="component" value="Chromosome 8"/>
</dbReference>
<sequence>MGSNPEFVRFYGERTQPSFFKVLNSLDISSENMRAIPHDFARCFPDDELLGTMKITVPWGSTWEVRVSKNPRFYFMEKSGWEKFVRDNALGRNEFLCFTHKEEMDFSVNIMTQTGKEMVQPPKTRDFLASSSRVKTEQEGVKTEEVVVSSELSSRVPRTAAGTSRGGMYKRNLNFGKKKAEESHNTKRTERVFSIRRDHAGASSFSVAGFEIVISKTYLISLGLPRYAANDYLPRVKSMVKIHHPDGEKSWSVVYLVTRRGHLFSGGWRRLCKEYPIAFGDTCKFTLIKPFELLLVVTKP</sequence>
<protein>
    <submittedName>
        <fullName evidence="8">B3 domain-containing protein REM23-like</fullName>
    </submittedName>
</protein>
<evidence type="ECO:0000256" key="3">
    <source>
        <dbReference type="ARBA" id="ARBA00023125"/>
    </source>
</evidence>
<dbReference type="PANTHER" id="PTHR31920:SF122">
    <property type="entry name" value="B3 DOMAIN-CONTAINING PROTEIN REM23"/>
    <property type="match status" value="1"/>
</dbReference>
<evidence type="ECO:0000313" key="8">
    <source>
        <dbReference type="RefSeq" id="XP_019084627.1"/>
    </source>
</evidence>
<dbReference type="InterPro" id="IPR003340">
    <property type="entry name" value="B3_DNA-bd"/>
</dbReference>
<reference evidence="8" key="2">
    <citation type="submission" date="2025-08" db="UniProtKB">
        <authorList>
            <consortium name="RefSeq"/>
        </authorList>
    </citation>
    <scope>IDENTIFICATION</scope>
    <source>
        <tissue evidence="8">Leaf</tissue>
    </source>
</reference>
<dbReference type="Gene3D" id="2.40.330.10">
    <property type="entry name" value="DNA-binding pseudobarrel domain"/>
    <property type="match status" value="2"/>
</dbReference>
<dbReference type="Pfam" id="PF02362">
    <property type="entry name" value="B3"/>
    <property type="match status" value="2"/>
</dbReference>
<dbReference type="SMART" id="SM01019">
    <property type="entry name" value="B3"/>
    <property type="match status" value="2"/>
</dbReference>
<gene>
    <name evidence="8" type="primary">LOC104708139</name>
</gene>
<keyword evidence="7" id="KW-1185">Reference proteome</keyword>
<dbReference type="RefSeq" id="XP_019084627.1">
    <property type="nucleotide sequence ID" value="XM_019229082.1"/>
</dbReference>
<dbReference type="PROSITE" id="PS50863">
    <property type="entry name" value="B3"/>
    <property type="match status" value="2"/>
</dbReference>
<evidence type="ECO:0000256" key="2">
    <source>
        <dbReference type="ARBA" id="ARBA00023015"/>
    </source>
</evidence>
<keyword evidence="4" id="KW-0804">Transcription</keyword>
<dbReference type="PANTHER" id="PTHR31920">
    <property type="entry name" value="B3 DOMAIN-CONTAINING"/>
    <property type="match status" value="1"/>
</dbReference>
<keyword evidence="2" id="KW-0805">Transcription regulation</keyword>
<dbReference type="SUPFAM" id="SSF101936">
    <property type="entry name" value="DNA-binding pseudobarrel domain"/>
    <property type="match status" value="2"/>
</dbReference>
<accession>A0ABM1QCY9</accession>
<evidence type="ECO:0000256" key="4">
    <source>
        <dbReference type="ARBA" id="ARBA00023163"/>
    </source>
</evidence>
<evidence type="ECO:0000256" key="1">
    <source>
        <dbReference type="ARBA" id="ARBA00004123"/>
    </source>
</evidence>
<keyword evidence="3" id="KW-0238">DNA-binding</keyword>
<evidence type="ECO:0000259" key="6">
    <source>
        <dbReference type="PROSITE" id="PS50863"/>
    </source>
</evidence>
<keyword evidence="5" id="KW-0539">Nucleus</keyword>
<comment type="subcellular location">
    <subcellularLocation>
        <location evidence="1">Nucleus</location>
    </subcellularLocation>
</comment>
<feature type="domain" description="TF-B3" evidence="6">
    <location>
        <begin position="207"/>
        <end position="300"/>
    </location>
</feature>